<reference evidence="1 2" key="1">
    <citation type="journal article" date="2015" name="Proc. Natl. Acad. Sci. U.S.A.">
        <title>The resurrection genome of Boea hygrometrica: A blueprint for survival of dehydration.</title>
        <authorList>
            <person name="Xiao L."/>
            <person name="Yang G."/>
            <person name="Zhang L."/>
            <person name="Yang X."/>
            <person name="Zhao S."/>
            <person name="Ji Z."/>
            <person name="Zhou Q."/>
            <person name="Hu M."/>
            <person name="Wang Y."/>
            <person name="Chen M."/>
            <person name="Xu Y."/>
            <person name="Jin H."/>
            <person name="Xiao X."/>
            <person name="Hu G."/>
            <person name="Bao F."/>
            <person name="Hu Y."/>
            <person name="Wan P."/>
            <person name="Li L."/>
            <person name="Deng X."/>
            <person name="Kuang T."/>
            <person name="Xiang C."/>
            <person name="Zhu J.K."/>
            <person name="Oliver M.J."/>
            <person name="He Y."/>
        </authorList>
    </citation>
    <scope>NUCLEOTIDE SEQUENCE [LARGE SCALE GENOMIC DNA]</scope>
    <source>
        <strain evidence="2">cv. XS01</strain>
    </source>
</reference>
<dbReference type="AlphaFoldDB" id="A0A2Z6ZSE9"/>
<proteinExistence type="predicted"/>
<sequence length="85" mass="9932">MSKHKAAKVAQFVPSTDDFYLSRFRTGFHWARIIEQHCYFTILFKANLPPQKGRNRKRKSHGIHCHQYHSVQRRKVAAIGGIGLR</sequence>
<evidence type="ECO:0000313" key="2">
    <source>
        <dbReference type="Proteomes" id="UP000250235"/>
    </source>
</evidence>
<name>A0A2Z6ZSE9_9LAMI</name>
<keyword evidence="2" id="KW-1185">Reference proteome</keyword>
<dbReference type="EMBL" id="KV153495">
    <property type="protein sequence ID" value="KZT76104.1"/>
    <property type="molecule type" value="Genomic_DNA"/>
</dbReference>
<accession>A0A2Z6ZSE9</accession>
<organism evidence="1 2">
    <name type="scientific">Dorcoceras hygrometricum</name>
    <dbReference type="NCBI Taxonomy" id="472368"/>
    <lineage>
        <taxon>Eukaryota</taxon>
        <taxon>Viridiplantae</taxon>
        <taxon>Streptophyta</taxon>
        <taxon>Embryophyta</taxon>
        <taxon>Tracheophyta</taxon>
        <taxon>Spermatophyta</taxon>
        <taxon>Magnoliopsida</taxon>
        <taxon>eudicotyledons</taxon>
        <taxon>Gunneridae</taxon>
        <taxon>Pentapetalae</taxon>
        <taxon>asterids</taxon>
        <taxon>lamiids</taxon>
        <taxon>Lamiales</taxon>
        <taxon>Gesneriaceae</taxon>
        <taxon>Didymocarpoideae</taxon>
        <taxon>Trichosporeae</taxon>
        <taxon>Loxocarpinae</taxon>
        <taxon>Dorcoceras</taxon>
    </lineage>
</organism>
<evidence type="ECO:0000313" key="1">
    <source>
        <dbReference type="EMBL" id="KZT76104.1"/>
    </source>
</evidence>
<protein>
    <submittedName>
        <fullName evidence="1">Uncharacterized protein</fullName>
    </submittedName>
</protein>
<gene>
    <name evidence="1" type="ORF">F511_46871</name>
</gene>
<dbReference type="Proteomes" id="UP000250235">
    <property type="component" value="Unassembled WGS sequence"/>
</dbReference>